<organism evidence="3 4">
    <name type="scientific">Tribonema minus</name>
    <dbReference type="NCBI Taxonomy" id="303371"/>
    <lineage>
        <taxon>Eukaryota</taxon>
        <taxon>Sar</taxon>
        <taxon>Stramenopiles</taxon>
        <taxon>Ochrophyta</taxon>
        <taxon>PX clade</taxon>
        <taxon>Xanthophyceae</taxon>
        <taxon>Tribonematales</taxon>
        <taxon>Tribonemataceae</taxon>
        <taxon>Tribonema</taxon>
    </lineage>
</organism>
<dbReference type="PANTHER" id="PTHR21574:SF0">
    <property type="entry name" value="CENTROSOMAL PROTEIN OF 120 KDA"/>
    <property type="match status" value="1"/>
</dbReference>
<evidence type="ECO:0000313" key="3">
    <source>
        <dbReference type="EMBL" id="KAG5185163.1"/>
    </source>
</evidence>
<dbReference type="OrthoDB" id="332250at2759"/>
<evidence type="ECO:0000256" key="1">
    <source>
        <dbReference type="SAM" id="Coils"/>
    </source>
</evidence>
<gene>
    <name evidence="3" type="ORF">JKP88DRAFT_313061</name>
</gene>
<dbReference type="GO" id="GO:0010564">
    <property type="term" value="P:regulation of cell cycle process"/>
    <property type="evidence" value="ECO:0007669"/>
    <property type="project" value="TreeGrafter"/>
</dbReference>
<dbReference type="GO" id="GO:0005815">
    <property type="term" value="C:microtubule organizing center"/>
    <property type="evidence" value="ECO:0007669"/>
    <property type="project" value="TreeGrafter"/>
</dbReference>
<accession>A0A835ZA65</accession>
<reference evidence="3" key="1">
    <citation type="submission" date="2021-02" db="EMBL/GenBank/DDBJ databases">
        <title>First Annotated Genome of the Yellow-green Alga Tribonema minus.</title>
        <authorList>
            <person name="Mahan K.M."/>
        </authorList>
    </citation>
    <scope>NUCLEOTIDE SEQUENCE</scope>
    <source>
        <strain evidence="3">UTEX B ZZ1240</strain>
    </source>
</reference>
<proteinExistence type="predicted"/>
<evidence type="ECO:0000313" key="4">
    <source>
        <dbReference type="Proteomes" id="UP000664859"/>
    </source>
</evidence>
<dbReference type="InterPro" id="IPR039893">
    <property type="entry name" value="CEP120-like"/>
</dbReference>
<protein>
    <submittedName>
        <fullName evidence="3">Uncharacterized protein</fullName>
    </submittedName>
</protein>
<comment type="caution">
    <text evidence="3">The sequence shown here is derived from an EMBL/GenBank/DDBJ whole genome shotgun (WGS) entry which is preliminary data.</text>
</comment>
<feature type="compositionally biased region" description="Gly residues" evidence="2">
    <location>
        <begin position="215"/>
        <end position="233"/>
    </location>
</feature>
<sequence length="287" mass="30967">MHARAKAAEDDYDKLRAAHRRTPEAALHAEVARLRAGRAELEASVQRATAEKNKALLEREECRAHAHRDDRGAAGARRACARAWWLCAGDGARKNRALLERGERCAHAHRLARALRRSREKIAGAARAELESLRVEYLAREQRFVLDGDRGELRDIKRELEELRHVSIIQEAGEALAQAAQQQQQQQQRAAAGGAAEASSEAPPWEQLSAAAGGYDDGQGGDSGGGSGDGGGSDAEELKRLVGWREDLQLAGGYDEEHPVMAQLTRRIQLLRHGARPPGGGGGGAAG</sequence>
<feature type="coiled-coil region" evidence="1">
    <location>
        <begin position="31"/>
        <end position="58"/>
    </location>
</feature>
<dbReference type="Proteomes" id="UP000664859">
    <property type="component" value="Unassembled WGS sequence"/>
</dbReference>
<keyword evidence="4" id="KW-1185">Reference proteome</keyword>
<dbReference type="EMBL" id="JAFCMP010000140">
    <property type="protein sequence ID" value="KAG5185163.1"/>
    <property type="molecule type" value="Genomic_DNA"/>
</dbReference>
<evidence type="ECO:0000256" key="2">
    <source>
        <dbReference type="SAM" id="MobiDB-lite"/>
    </source>
</evidence>
<dbReference type="PANTHER" id="PTHR21574">
    <property type="entry name" value="CENTROSOMAL PROTEIN OF 120 KDA"/>
    <property type="match status" value="1"/>
</dbReference>
<dbReference type="AlphaFoldDB" id="A0A835ZA65"/>
<feature type="compositionally biased region" description="Low complexity" evidence="2">
    <location>
        <begin position="179"/>
        <end position="198"/>
    </location>
</feature>
<keyword evidence="1" id="KW-0175">Coiled coil</keyword>
<feature type="region of interest" description="Disordered" evidence="2">
    <location>
        <begin position="179"/>
        <end position="240"/>
    </location>
</feature>
<name>A0A835ZA65_9STRA</name>